<feature type="region of interest" description="Disordered" evidence="1">
    <location>
        <begin position="1"/>
        <end position="24"/>
    </location>
</feature>
<reference evidence="2 3" key="1">
    <citation type="submission" date="2024-02" db="EMBL/GenBank/DDBJ databases">
        <title>A draft genome for the cacao thread blight pathogen Marasmius crinis-equi.</title>
        <authorList>
            <person name="Cohen S.P."/>
            <person name="Baruah I.K."/>
            <person name="Amoako-Attah I."/>
            <person name="Bukari Y."/>
            <person name="Meinhardt L.W."/>
            <person name="Bailey B.A."/>
        </authorList>
    </citation>
    <scope>NUCLEOTIDE SEQUENCE [LARGE SCALE GENOMIC DNA]</scope>
    <source>
        <strain evidence="2 3">GH-76</strain>
    </source>
</reference>
<evidence type="ECO:0000256" key="1">
    <source>
        <dbReference type="SAM" id="MobiDB-lite"/>
    </source>
</evidence>
<evidence type="ECO:0000313" key="3">
    <source>
        <dbReference type="Proteomes" id="UP001465976"/>
    </source>
</evidence>
<sequence>MIPSPAPSHSLNPKIKPTLSAGSNSDLYFEGKYVFIRSYAGNSSPRPGRPDGWLSVPNQKRSGRLWAGAGRVMMRGRGM</sequence>
<protein>
    <submittedName>
        <fullName evidence="2">Uncharacterized protein</fullName>
    </submittedName>
</protein>
<gene>
    <name evidence="2" type="ORF">V5O48_016924</name>
</gene>
<evidence type="ECO:0000313" key="2">
    <source>
        <dbReference type="EMBL" id="KAL0565107.1"/>
    </source>
</evidence>
<organism evidence="2 3">
    <name type="scientific">Marasmius crinis-equi</name>
    <dbReference type="NCBI Taxonomy" id="585013"/>
    <lineage>
        <taxon>Eukaryota</taxon>
        <taxon>Fungi</taxon>
        <taxon>Dikarya</taxon>
        <taxon>Basidiomycota</taxon>
        <taxon>Agaricomycotina</taxon>
        <taxon>Agaricomycetes</taxon>
        <taxon>Agaricomycetidae</taxon>
        <taxon>Agaricales</taxon>
        <taxon>Marasmiineae</taxon>
        <taxon>Marasmiaceae</taxon>
        <taxon>Marasmius</taxon>
    </lineage>
</organism>
<name>A0ABR3EQM5_9AGAR</name>
<keyword evidence="3" id="KW-1185">Reference proteome</keyword>
<comment type="caution">
    <text evidence="2">The sequence shown here is derived from an EMBL/GenBank/DDBJ whole genome shotgun (WGS) entry which is preliminary data.</text>
</comment>
<feature type="non-terminal residue" evidence="2">
    <location>
        <position position="79"/>
    </location>
</feature>
<dbReference type="EMBL" id="JBAHYK010002419">
    <property type="protein sequence ID" value="KAL0565107.1"/>
    <property type="molecule type" value="Genomic_DNA"/>
</dbReference>
<accession>A0ABR3EQM5</accession>
<proteinExistence type="predicted"/>
<dbReference type="Proteomes" id="UP001465976">
    <property type="component" value="Unassembled WGS sequence"/>
</dbReference>